<dbReference type="EMBL" id="MOBY01000010">
    <property type="protein sequence ID" value="RON93915.1"/>
    <property type="molecule type" value="Genomic_DNA"/>
</dbReference>
<feature type="transmembrane region" description="Helical" evidence="1">
    <location>
        <begin position="180"/>
        <end position="197"/>
    </location>
</feature>
<feature type="transmembrane region" description="Helical" evidence="1">
    <location>
        <begin position="87"/>
        <end position="103"/>
    </location>
</feature>
<name>A0A423N6J8_PSEFL</name>
<dbReference type="GO" id="GO:0008610">
    <property type="term" value="P:lipid biosynthetic process"/>
    <property type="evidence" value="ECO:0007669"/>
    <property type="project" value="UniProtKB-ARBA"/>
</dbReference>
<evidence type="ECO:0000313" key="4">
    <source>
        <dbReference type="Proteomes" id="UP000283650"/>
    </source>
</evidence>
<keyword evidence="1" id="KW-0812">Transmembrane</keyword>
<dbReference type="GO" id="GO:0016717">
    <property type="term" value="F:oxidoreductase activity, acting on paired donors, with oxidation of a pair of donors resulting in the reduction of molecular oxygen to two molecules of water"/>
    <property type="evidence" value="ECO:0007669"/>
    <property type="project" value="TreeGrafter"/>
</dbReference>
<evidence type="ECO:0000259" key="2">
    <source>
        <dbReference type="Pfam" id="PF00487"/>
    </source>
</evidence>
<protein>
    <submittedName>
        <fullName evidence="3">Fatty acid desaturase</fullName>
    </submittedName>
</protein>
<gene>
    <name evidence="3" type="ORF">BK672_16655</name>
</gene>
<dbReference type="InterPro" id="IPR005804">
    <property type="entry name" value="FA_desaturase_dom"/>
</dbReference>
<reference evidence="3 4" key="1">
    <citation type="submission" date="2016-10" db="EMBL/GenBank/DDBJ databases">
        <title>Comparative genome analysis of multiple Pseudomonas spp. focuses on biocontrol and plant growth promoting traits.</title>
        <authorList>
            <person name="Tao X.-Y."/>
            <person name="Taylor C.G."/>
        </authorList>
    </citation>
    <scope>NUCLEOTIDE SEQUENCE [LARGE SCALE GENOMIC DNA]</scope>
    <source>
        <strain evidence="3 4">2F9</strain>
    </source>
</reference>
<evidence type="ECO:0000256" key="1">
    <source>
        <dbReference type="SAM" id="Phobius"/>
    </source>
</evidence>
<keyword evidence="1" id="KW-0472">Membrane</keyword>
<dbReference type="InterPro" id="IPR012171">
    <property type="entry name" value="Fatty_acid_desaturase"/>
</dbReference>
<dbReference type="GO" id="GO:0016020">
    <property type="term" value="C:membrane"/>
    <property type="evidence" value="ECO:0007669"/>
    <property type="project" value="TreeGrafter"/>
</dbReference>
<proteinExistence type="predicted"/>
<feature type="transmembrane region" description="Helical" evidence="1">
    <location>
        <begin position="203"/>
        <end position="221"/>
    </location>
</feature>
<dbReference type="AlphaFoldDB" id="A0A423N6J8"/>
<dbReference type="PANTHER" id="PTHR19353">
    <property type="entry name" value="FATTY ACID DESATURASE 2"/>
    <property type="match status" value="1"/>
</dbReference>
<organism evidence="3 4">
    <name type="scientific">Pseudomonas fluorescens</name>
    <dbReference type="NCBI Taxonomy" id="294"/>
    <lineage>
        <taxon>Bacteria</taxon>
        <taxon>Pseudomonadati</taxon>
        <taxon>Pseudomonadota</taxon>
        <taxon>Gammaproteobacteria</taxon>
        <taxon>Pseudomonadales</taxon>
        <taxon>Pseudomonadaceae</taxon>
        <taxon>Pseudomonas</taxon>
    </lineage>
</organism>
<comment type="caution">
    <text evidence="3">The sequence shown here is derived from an EMBL/GenBank/DDBJ whole genome shotgun (WGS) entry which is preliminary data.</text>
</comment>
<dbReference type="RefSeq" id="WP_123376030.1">
    <property type="nucleotide sequence ID" value="NZ_MOBY01000010.1"/>
</dbReference>
<dbReference type="Proteomes" id="UP000283650">
    <property type="component" value="Unassembled WGS sequence"/>
</dbReference>
<dbReference type="Pfam" id="PF00487">
    <property type="entry name" value="FA_desaturase"/>
    <property type="match status" value="1"/>
</dbReference>
<feature type="domain" description="Fatty acid desaturase" evidence="2">
    <location>
        <begin position="50"/>
        <end position="294"/>
    </location>
</feature>
<feature type="transmembrane region" description="Helical" evidence="1">
    <location>
        <begin position="26"/>
        <end position="45"/>
    </location>
</feature>
<dbReference type="PANTHER" id="PTHR19353:SF19">
    <property type="entry name" value="DELTA(5) FATTY ACID DESATURASE C-RELATED"/>
    <property type="match status" value="1"/>
</dbReference>
<evidence type="ECO:0000313" key="3">
    <source>
        <dbReference type="EMBL" id="RON93915.1"/>
    </source>
</evidence>
<sequence length="305" mass="35075">MQRTTFTNANRLALADIQSRSSDVTFALKFAIYLALIVTGGCLALSGHPWEIAVGVILLGSMFAHGVELQHQVLHSQGFRNKKLNELFGILLGLPMLVSFADYKASHMHHHRYLGTPENREFFDYGDQYGELSLRSISALLTRLLMVSHYPRFFKNVFIAFSSQYQNVSSNVSKRIKRDHLSMVLMIALLGLVSFQFGYEIIVYLWIIPLMFVAAPVHALIEMPEHFRCATDSTDPYENTRTIKSNAFMNWFTNGNNYHVEHHLMPGLPIDRLHDLHEKIHENCRYLEVSYKSFYLGLLRSMRKS</sequence>
<accession>A0A423N6J8</accession>
<keyword evidence="1" id="KW-1133">Transmembrane helix</keyword>